<keyword evidence="3" id="KW-1185">Reference proteome</keyword>
<sequence>MNDHNEKNHAAGPDGCKPNGVQGQKLGLPQVEAGVQELDENRRIVAGETISIFRMQEGYQEFNIPSGFLDSGAGGCLLSEQDIQHIQSTAAFNGILLPRAAILSGAGKRNDLPEITKQKIEALFPAETVKELVQNLFLQSGISEILTKGSLNLLQRQIFEDLFGCLVRLNPSEIQTEVLMDWCAQKRADACAESL</sequence>
<evidence type="ECO:0000256" key="1">
    <source>
        <dbReference type="SAM" id="MobiDB-lite"/>
    </source>
</evidence>
<protein>
    <submittedName>
        <fullName evidence="2">Uncharacterized protein</fullName>
    </submittedName>
</protein>
<comment type="caution">
    <text evidence="2">The sequence shown here is derived from an EMBL/GenBank/DDBJ whole genome shotgun (WGS) entry which is preliminary data.</text>
</comment>
<dbReference type="EMBL" id="JAMYZR010000003">
    <property type="protein sequence ID" value="MCP1245207.1"/>
    <property type="molecule type" value="Genomic_DNA"/>
</dbReference>
<proteinExistence type="predicted"/>
<evidence type="ECO:0000313" key="2">
    <source>
        <dbReference type="EMBL" id="MCP1245207.1"/>
    </source>
</evidence>
<dbReference type="RefSeq" id="WP_253549553.1">
    <property type="nucleotide sequence ID" value="NZ_JAMYZR010000003.1"/>
</dbReference>
<evidence type="ECO:0000313" key="3">
    <source>
        <dbReference type="Proteomes" id="UP001523543"/>
    </source>
</evidence>
<name>A0ABT1EP94_9PROT</name>
<feature type="region of interest" description="Disordered" evidence="1">
    <location>
        <begin position="1"/>
        <end position="23"/>
    </location>
</feature>
<dbReference type="Proteomes" id="UP001523543">
    <property type="component" value="Unassembled WGS sequence"/>
</dbReference>
<gene>
    <name evidence="2" type="ORF">NKW54_04550</name>
</gene>
<organism evidence="2 3">
    <name type="scientific">Acetobacter cerevisiae</name>
    <dbReference type="NCBI Taxonomy" id="178900"/>
    <lineage>
        <taxon>Bacteria</taxon>
        <taxon>Pseudomonadati</taxon>
        <taxon>Pseudomonadota</taxon>
        <taxon>Alphaproteobacteria</taxon>
        <taxon>Acetobacterales</taxon>
        <taxon>Acetobacteraceae</taxon>
        <taxon>Acetobacter</taxon>
    </lineage>
</organism>
<reference evidence="2 3" key="1">
    <citation type="submission" date="2022-06" db="EMBL/GenBank/DDBJ databases">
        <title>Acetobacer genomes from food samples.</title>
        <authorList>
            <person name="Sombolestani A."/>
        </authorList>
    </citation>
    <scope>NUCLEOTIDE SEQUENCE [LARGE SCALE GENOMIC DNA]</scope>
    <source>
        <strain evidence="2 3">R-83281</strain>
    </source>
</reference>
<accession>A0ABT1EP94</accession>